<dbReference type="InParanoid" id="C3Z158"/>
<feature type="compositionally biased region" description="Polar residues" evidence="1">
    <location>
        <begin position="554"/>
        <end position="563"/>
    </location>
</feature>
<name>C3Z158_BRAFL</name>
<dbReference type="PANTHER" id="PTHR46704:SF1">
    <property type="entry name" value="TELOMERE LENGTH REGULATION PROTEIN TEL2 HOMOLOG"/>
    <property type="match status" value="1"/>
</dbReference>
<gene>
    <name evidence="2" type="ORF">BRAFLDRAFT_77352</name>
</gene>
<feature type="region of interest" description="Disordered" evidence="1">
    <location>
        <begin position="664"/>
        <end position="694"/>
    </location>
</feature>
<dbReference type="AlphaFoldDB" id="C3Z158"/>
<reference evidence="2" key="1">
    <citation type="journal article" date="2008" name="Nature">
        <title>The amphioxus genome and the evolution of the chordate karyotype.</title>
        <authorList>
            <consortium name="US DOE Joint Genome Institute (JGI-PGF)"/>
            <person name="Putnam N.H."/>
            <person name="Butts T."/>
            <person name="Ferrier D.E.K."/>
            <person name="Furlong R.F."/>
            <person name="Hellsten U."/>
            <person name="Kawashima T."/>
            <person name="Robinson-Rechavi M."/>
            <person name="Shoguchi E."/>
            <person name="Terry A."/>
            <person name="Yu J.-K."/>
            <person name="Benito-Gutierrez E.L."/>
            <person name="Dubchak I."/>
            <person name="Garcia-Fernandez J."/>
            <person name="Gibson-Brown J.J."/>
            <person name="Grigoriev I.V."/>
            <person name="Horton A.C."/>
            <person name="de Jong P.J."/>
            <person name="Jurka J."/>
            <person name="Kapitonov V.V."/>
            <person name="Kohara Y."/>
            <person name="Kuroki Y."/>
            <person name="Lindquist E."/>
            <person name="Lucas S."/>
            <person name="Osoegawa K."/>
            <person name="Pennacchio L.A."/>
            <person name="Salamov A.A."/>
            <person name="Satou Y."/>
            <person name="Sauka-Spengler T."/>
            <person name="Schmutz J."/>
            <person name="Shin-I T."/>
            <person name="Toyoda A."/>
            <person name="Bronner-Fraser M."/>
            <person name="Fujiyama A."/>
            <person name="Holland L.Z."/>
            <person name="Holland P.W.H."/>
            <person name="Satoh N."/>
            <person name="Rokhsar D.S."/>
        </authorList>
    </citation>
    <scope>NUCLEOTIDE SEQUENCE [LARGE SCALE GENOMIC DNA]</scope>
    <source>
        <strain evidence="2">S238N-H82</strain>
        <tissue evidence="2">Testes</tissue>
    </source>
</reference>
<accession>C3Z158</accession>
<protein>
    <submittedName>
        <fullName evidence="2">Uncharacterized protein</fullName>
    </submittedName>
</protein>
<evidence type="ECO:0000313" key="2">
    <source>
        <dbReference type="EMBL" id="EEN53757.1"/>
    </source>
</evidence>
<dbReference type="EMBL" id="GG666571">
    <property type="protein sequence ID" value="EEN53757.1"/>
    <property type="molecule type" value="Genomic_DNA"/>
</dbReference>
<feature type="region of interest" description="Disordered" evidence="1">
    <location>
        <begin position="554"/>
        <end position="636"/>
    </location>
</feature>
<organism>
    <name type="scientific">Branchiostoma floridae</name>
    <name type="common">Florida lancelet</name>
    <name type="synonym">Amphioxus</name>
    <dbReference type="NCBI Taxonomy" id="7739"/>
    <lineage>
        <taxon>Eukaryota</taxon>
        <taxon>Metazoa</taxon>
        <taxon>Chordata</taxon>
        <taxon>Cephalochordata</taxon>
        <taxon>Leptocardii</taxon>
        <taxon>Amphioxiformes</taxon>
        <taxon>Branchiostomatidae</taxon>
        <taxon>Branchiostoma</taxon>
    </lineage>
</organism>
<proteinExistence type="predicted"/>
<dbReference type="PANTHER" id="PTHR46704">
    <property type="entry name" value="CXC DOMAIN-CONTAINING PROTEIN-RELATED"/>
    <property type="match status" value="1"/>
</dbReference>
<sequence>MSVLLGKYKTYLRKRDVDDSSYTSQHLKTKLQAHPIGKGIVFHVPYDRSTSELVYSNSISLQDVINTAFHNASTTTQPTRTAPPVQQMDKYTLIYHAAKAINADIGDITGIPTQPINISDMTLTQCKSKVPDSLYKLFQYMLTGGDAEPSDDLERKIVMMTQDAIHVASHDRVKTPKHTCLGLTVRHLIGSKQLLTILNRMGHCSSYDEVEIVDTSLAMETIAKADLYGLVLPSNISPGVFVQAVADNNDLNGETLDGKNTTHANTLVLFQKGTFGPTQRRQTLADHSVKRKSLISFSAIDILSFGAGGRRPLTTSFHGKTGELFGCISDLENIFAAGSVDMAWAISRMLPTKFFEVELDRNRPGQSIPGWGQRDPMAEARRVFRHRDSSGWIPCCTQLSLLARVPAEGGESEVLLIVADKVSVCRDAFDASADVSEAIGSLQNSISPLLKEFDNFKFIKAEKSGKWPLHLSATACMTPCFNAMDRSNYARWLPVYLADMKQLSSQELSAAVCCVSTELHTTATATGYREALHLNRQQSVITLLLRHTKQLSKFSTTRSNSVTPAAAVPKPDTPAIPMQDTPEIAKPNTPAIPKPDTSAIPKPNTPAIPTPLRSRSPTCAPPQSSPSSRSPTKSELKARILQNERKVRELKRLLQNLQAVQTRSRKLVRPRPGRIPERRVPNNSAPAVLPLHPVPGAGLPGERANELRRYVAPDDNFFLRNLKQKLPREAEILVNNAIKEIVSKPANMAGWSDGMVPVSHPFKSRLAEVICIHLFIRYSHSHKTMITTASDDLDELNSSDNGSDDCSLAHSQTPTVLAGNIPGNKLFSGDLMKFAMRGMLPTAQRDTLFKLCDTLKDLGAPV</sequence>
<evidence type="ECO:0000256" key="1">
    <source>
        <dbReference type="SAM" id="MobiDB-lite"/>
    </source>
</evidence>